<feature type="region of interest" description="Disordered" evidence="1">
    <location>
        <begin position="29"/>
        <end position="53"/>
    </location>
</feature>
<dbReference type="GO" id="GO:0005765">
    <property type="term" value="C:lysosomal membrane"/>
    <property type="evidence" value="ECO:0007669"/>
    <property type="project" value="TreeGrafter"/>
</dbReference>
<feature type="compositionally biased region" description="Basic and acidic residues" evidence="1">
    <location>
        <begin position="193"/>
        <end position="215"/>
    </location>
</feature>
<dbReference type="InterPro" id="IPR023352">
    <property type="entry name" value="MAPEG-like_dom_sf"/>
</dbReference>
<organism evidence="3 4">
    <name type="scientific">Scophthalmus maximus</name>
    <name type="common">Turbot</name>
    <name type="synonym">Psetta maxima</name>
    <dbReference type="NCBI Taxonomy" id="52904"/>
    <lineage>
        <taxon>Eukaryota</taxon>
        <taxon>Metazoa</taxon>
        <taxon>Chordata</taxon>
        <taxon>Craniata</taxon>
        <taxon>Vertebrata</taxon>
        <taxon>Euteleostomi</taxon>
        <taxon>Actinopterygii</taxon>
        <taxon>Neopterygii</taxon>
        <taxon>Teleostei</taxon>
        <taxon>Neoteleostei</taxon>
        <taxon>Acanthomorphata</taxon>
        <taxon>Carangaria</taxon>
        <taxon>Pleuronectiformes</taxon>
        <taxon>Pleuronectoidei</taxon>
        <taxon>Scophthalmidae</taxon>
        <taxon>Scophthalmus</taxon>
    </lineage>
</organism>
<protein>
    <recommendedName>
        <fullName evidence="5">Transmembrane protein 79-like</fullName>
    </recommendedName>
</protein>
<sequence>MSVLRSRCSCVDYKHCMVCSSPLLAVKEESKPSEIQPSERGVTSNYKESPNKFSTRARNSTCLCCAPGLRDGKPSETSGRHKPTEDVAFSPDGPTAEPRIAESKNPQCEDRSEITDEEDEEKSMLKEEEEEMTSSAHLEPSTLPWPGDLDKRPQVDNNDGVWSEKGVSEPEERDKGIGGGSQDLSKKQSQVECDGRSKAKWRESMPEGERWRDYDGSQADDEDEEDEEDEEENLYGRETNWMPEKAAALGFTPQVTIVHPTCKKLPEESRLFIDKDVEKEPQVDPDLAAQYCPEWTEPDDKYYLCENVCSVKLRLALATVAAALLFPLLVWGGYELLPFDPPLLESAPLRVVYTLRCSFFACIPILLGVVVQGVARLRHSELKPLYQSKMMSREVAVHWHYINESLALFLFYFLQLAVMATYISQELVKLVPLLTVMFVFGRLIYWLCLSLGSSIRGLGFGFSFFPILVMLGANFYYICSSVGQDAVFDVEPPTTAPPPRQRWWG</sequence>
<keyword evidence="2" id="KW-0472">Membrane</keyword>
<accession>A0A6A4RYZ0</accession>
<dbReference type="EMBL" id="VEVO01000021">
    <property type="protein sequence ID" value="KAF0024550.1"/>
    <property type="molecule type" value="Genomic_DNA"/>
</dbReference>
<feature type="transmembrane region" description="Helical" evidence="2">
    <location>
        <begin position="396"/>
        <end position="418"/>
    </location>
</feature>
<feature type="transmembrane region" description="Helical" evidence="2">
    <location>
        <begin position="315"/>
        <end position="333"/>
    </location>
</feature>
<dbReference type="GO" id="GO:0045055">
    <property type="term" value="P:regulated exocytosis"/>
    <property type="evidence" value="ECO:0007669"/>
    <property type="project" value="TreeGrafter"/>
</dbReference>
<proteinExistence type="predicted"/>
<comment type="caution">
    <text evidence="3">The sequence shown here is derived from an EMBL/GenBank/DDBJ whole genome shotgun (WGS) entry which is preliminary data.</text>
</comment>
<feature type="compositionally biased region" description="Acidic residues" evidence="1">
    <location>
        <begin position="115"/>
        <end position="132"/>
    </location>
</feature>
<keyword evidence="2" id="KW-0812">Transmembrane</keyword>
<dbReference type="GO" id="GO:0032588">
    <property type="term" value="C:trans-Golgi network membrane"/>
    <property type="evidence" value="ECO:0007669"/>
    <property type="project" value="TreeGrafter"/>
</dbReference>
<name>A0A6A4RYZ0_SCOMX</name>
<feature type="compositionally biased region" description="Acidic residues" evidence="1">
    <location>
        <begin position="218"/>
        <end position="233"/>
    </location>
</feature>
<evidence type="ECO:0000256" key="1">
    <source>
        <dbReference type="SAM" id="MobiDB-lite"/>
    </source>
</evidence>
<feature type="region of interest" description="Disordered" evidence="1">
    <location>
        <begin position="69"/>
        <end position="235"/>
    </location>
</feature>
<keyword evidence="2" id="KW-1133">Transmembrane helix</keyword>
<evidence type="ECO:0000256" key="2">
    <source>
        <dbReference type="SAM" id="Phobius"/>
    </source>
</evidence>
<evidence type="ECO:0000313" key="4">
    <source>
        <dbReference type="Proteomes" id="UP000438429"/>
    </source>
</evidence>
<dbReference type="AlphaFoldDB" id="A0A6A4RYZ0"/>
<dbReference type="SUPFAM" id="SSF161084">
    <property type="entry name" value="MAPEG domain-like"/>
    <property type="match status" value="1"/>
</dbReference>
<dbReference type="PANTHER" id="PTHR31004">
    <property type="entry name" value="TRANSMEMBRANE PROTEIN 79"/>
    <property type="match status" value="1"/>
</dbReference>
<evidence type="ECO:0008006" key="5">
    <source>
        <dbReference type="Google" id="ProtNLM"/>
    </source>
</evidence>
<dbReference type="Proteomes" id="UP000438429">
    <property type="component" value="Unassembled WGS sequence"/>
</dbReference>
<gene>
    <name evidence="3" type="ORF">F2P81_023352</name>
</gene>
<feature type="compositionally biased region" description="Basic and acidic residues" evidence="1">
    <location>
        <begin position="70"/>
        <end position="85"/>
    </location>
</feature>
<feature type="transmembrane region" description="Helical" evidence="2">
    <location>
        <begin position="458"/>
        <end position="478"/>
    </location>
</feature>
<dbReference type="PANTHER" id="PTHR31004:SF2">
    <property type="entry name" value="TRANSMEMBRANE PROTEIN 79A"/>
    <property type="match status" value="1"/>
</dbReference>
<reference evidence="3 4" key="1">
    <citation type="submission" date="2019-06" db="EMBL/GenBank/DDBJ databases">
        <title>Draft genomes of female and male turbot (Scophthalmus maximus).</title>
        <authorList>
            <person name="Xu H."/>
            <person name="Xu X.-W."/>
            <person name="Shao C."/>
            <person name="Chen S."/>
        </authorList>
    </citation>
    <scope>NUCLEOTIDE SEQUENCE [LARGE SCALE GENOMIC DNA]</scope>
    <source>
        <strain evidence="3">Ysfricsl-2016a</strain>
        <tissue evidence="3">Blood</tissue>
    </source>
</reference>
<feature type="compositionally biased region" description="Basic and acidic residues" evidence="1">
    <location>
        <begin position="166"/>
        <end position="176"/>
    </location>
</feature>
<evidence type="ECO:0000313" key="3">
    <source>
        <dbReference type="EMBL" id="KAF0024550.1"/>
    </source>
</evidence>
<feature type="transmembrane region" description="Helical" evidence="2">
    <location>
        <begin position="430"/>
        <end position="451"/>
    </location>
</feature>
<feature type="transmembrane region" description="Helical" evidence="2">
    <location>
        <begin position="353"/>
        <end position="375"/>
    </location>
</feature>
<feature type="compositionally biased region" description="Polar residues" evidence="1">
    <location>
        <begin position="33"/>
        <end position="53"/>
    </location>
</feature>
<feature type="compositionally biased region" description="Basic and acidic residues" evidence="1">
    <location>
        <begin position="99"/>
        <end position="114"/>
    </location>
</feature>